<reference evidence="2" key="1">
    <citation type="journal article" date="2014" name="Front. Microbiol.">
        <title>High frequency of phylogenetically diverse reductive dehalogenase-homologous genes in deep subseafloor sedimentary metagenomes.</title>
        <authorList>
            <person name="Kawai M."/>
            <person name="Futagami T."/>
            <person name="Toyoda A."/>
            <person name="Takaki Y."/>
            <person name="Nishi S."/>
            <person name="Hori S."/>
            <person name="Arai W."/>
            <person name="Tsubouchi T."/>
            <person name="Morono Y."/>
            <person name="Uchiyama I."/>
            <person name="Ito T."/>
            <person name="Fujiyama A."/>
            <person name="Inagaki F."/>
            <person name="Takami H."/>
        </authorList>
    </citation>
    <scope>NUCLEOTIDE SEQUENCE</scope>
    <source>
        <strain evidence="2">Expedition CK06-06</strain>
    </source>
</reference>
<evidence type="ECO:0000256" key="1">
    <source>
        <dbReference type="SAM" id="Phobius"/>
    </source>
</evidence>
<proteinExistence type="predicted"/>
<comment type="caution">
    <text evidence="2">The sequence shown here is derived from an EMBL/GenBank/DDBJ whole genome shotgun (WGS) entry which is preliminary data.</text>
</comment>
<dbReference type="EMBL" id="BARU01019430">
    <property type="protein sequence ID" value="GAH52608.1"/>
    <property type="molecule type" value="Genomic_DNA"/>
</dbReference>
<dbReference type="AlphaFoldDB" id="X1I4Y3"/>
<feature type="transmembrane region" description="Helical" evidence="1">
    <location>
        <begin position="65"/>
        <end position="85"/>
    </location>
</feature>
<keyword evidence="1" id="KW-0472">Membrane</keyword>
<accession>X1I4Y3</accession>
<protein>
    <submittedName>
        <fullName evidence="2">Uncharacterized protein</fullName>
    </submittedName>
</protein>
<keyword evidence="1" id="KW-1133">Transmembrane helix</keyword>
<feature type="transmembrane region" description="Helical" evidence="1">
    <location>
        <begin position="12"/>
        <end position="30"/>
    </location>
</feature>
<sequence>DINENMTRKYVLSLSNILGVIIGLILDLIYFEYTELFYIFFSFTSGVILYTIVREIIPEKEKGQPIYFLVGFIGFTVVIFTINIFTSFI</sequence>
<feature type="transmembrane region" description="Helical" evidence="1">
    <location>
        <begin position="36"/>
        <end position="53"/>
    </location>
</feature>
<gene>
    <name evidence="2" type="ORF">S03H2_31994</name>
</gene>
<name>X1I4Y3_9ZZZZ</name>
<organism evidence="2">
    <name type="scientific">marine sediment metagenome</name>
    <dbReference type="NCBI Taxonomy" id="412755"/>
    <lineage>
        <taxon>unclassified sequences</taxon>
        <taxon>metagenomes</taxon>
        <taxon>ecological metagenomes</taxon>
    </lineage>
</organism>
<feature type="non-terminal residue" evidence="2">
    <location>
        <position position="1"/>
    </location>
</feature>
<evidence type="ECO:0000313" key="2">
    <source>
        <dbReference type="EMBL" id="GAH52608.1"/>
    </source>
</evidence>
<keyword evidence="1" id="KW-0812">Transmembrane</keyword>